<keyword evidence="1" id="KW-0456">Lyase</keyword>
<dbReference type="PANTHER" id="PTHR30143:SF0">
    <property type="entry name" value="2-KETO-4-PENTENOATE HYDRATASE"/>
    <property type="match status" value="1"/>
</dbReference>
<evidence type="ECO:0000259" key="2">
    <source>
        <dbReference type="Pfam" id="PF01557"/>
    </source>
</evidence>
<dbReference type="InterPro" id="IPR011234">
    <property type="entry name" value="Fumarylacetoacetase-like_C"/>
</dbReference>
<reference evidence="3 4" key="1">
    <citation type="submission" date="2018-09" db="EMBL/GenBank/DDBJ databases">
        <title>Complete genome sequence of the hydrocarbonoclastic bacterium Alcaligenes aquatilis QD168, isolated from a crude-oil polluted marine sediment of Central Chile.</title>
        <authorList>
            <person name="Duran R.E."/>
            <person name="Barra B."/>
            <person name="Salva-Serra F."/>
            <person name="Mendez V."/>
            <person name="Moore E.R.B."/>
            <person name="Seeger M."/>
        </authorList>
    </citation>
    <scope>NUCLEOTIDE SEQUENCE [LARGE SCALE GENOMIC DNA]</scope>
    <source>
        <strain evidence="3 4">QD168</strain>
    </source>
</reference>
<dbReference type="InterPro" id="IPR036663">
    <property type="entry name" value="Fumarylacetoacetase_C_sf"/>
</dbReference>
<dbReference type="GO" id="GO:0018817">
    <property type="term" value="F:2-oxo-hept-3-ene-1,7-dioate hydratase activity"/>
    <property type="evidence" value="ECO:0007669"/>
    <property type="project" value="InterPro"/>
</dbReference>
<sequence>MDSKVIEQIAAQLDASEQSREQIRQVSLQYPDMTMDDAYAIQDAWVKRKVANGRVVRGHKVGLTSRAMQLASNINEPDFGVLLDDMFYADGAALPTERFIVPRVEVELAFVLGTDLKGPGVTLMDVLRATEYVVPALEIIDARFHQVDPETKVTRKVLDTISDNAANAAIVTGGRPVKVDEVDLRWVGAGLVRNGIIEETGLALGVLNHPGNGVVWLANKLGSLGVGLKAGQVILSGSFTRPVFAEKGDVFCADYGALGTINCRFE</sequence>
<name>A0A3G2HZP5_9BURK</name>
<dbReference type="GO" id="GO:0008684">
    <property type="term" value="F:2-oxopent-4-enoate hydratase activity"/>
    <property type="evidence" value="ECO:0007669"/>
    <property type="project" value="TreeGrafter"/>
</dbReference>
<evidence type="ECO:0000256" key="1">
    <source>
        <dbReference type="ARBA" id="ARBA00023239"/>
    </source>
</evidence>
<dbReference type="Pfam" id="PF01557">
    <property type="entry name" value="FAA_hydrolase"/>
    <property type="match status" value="1"/>
</dbReference>
<dbReference type="InterPro" id="IPR012690">
    <property type="entry name" value="HpcG"/>
</dbReference>
<protein>
    <submittedName>
        <fullName evidence="3">2-oxo-hepta-3-ene-1,7-dioic acid hydratase</fullName>
    </submittedName>
</protein>
<dbReference type="GO" id="GO:0005737">
    <property type="term" value="C:cytoplasm"/>
    <property type="evidence" value="ECO:0007669"/>
    <property type="project" value="TreeGrafter"/>
</dbReference>
<dbReference type="NCBIfam" id="TIGR02312">
    <property type="entry name" value="HpaH"/>
    <property type="match status" value="1"/>
</dbReference>
<proteinExistence type="predicted"/>
<dbReference type="Gene3D" id="3.90.850.10">
    <property type="entry name" value="Fumarylacetoacetase-like, C-terminal domain"/>
    <property type="match status" value="1"/>
</dbReference>
<gene>
    <name evidence="3" type="primary">hpaH</name>
    <name evidence="3" type="ORF">D3M96_17660</name>
</gene>
<dbReference type="AlphaFoldDB" id="A0A3G2HZP5"/>
<evidence type="ECO:0000313" key="3">
    <source>
        <dbReference type="EMBL" id="AYN22208.1"/>
    </source>
</evidence>
<dbReference type="OrthoDB" id="9792137at2"/>
<dbReference type="PANTHER" id="PTHR30143">
    <property type="entry name" value="ACID HYDRATASE"/>
    <property type="match status" value="1"/>
</dbReference>
<dbReference type="FunFam" id="3.90.850.10:FF:000001">
    <property type="entry name" value="2-oxo-hepta-3-ene-1,7-dioic acid hydratase"/>
    <property type="match status" value="1"/>
</dbReference>
<dbReference type="KEGG" id="aaqu:D3M96_17660"/>
<dbReference type="Proteomes" id="UP000268070">
    <property type="component" value="Chromosome"/>
</dbReference>
<accession>A0A3G2HZP5</accession>
<evidence type="ECO:0000313" key="4">
    <source>
        <dbReference type="Proteomes" id="UP000268070"/>
    </source>
</evidence>
<dbReference type="InterPro" id="IPR050772">
    <property type="entry name" value="Hydratase-Decarb/MhpD_sf"/>
</dbReference>
<dbReference type="EMBL" id="CP032153">
    <property type="protein sequence ID" value="AYN22208.1"/>
    <property type="molecule type" value="Genomic_DNA"/>
</dbReference>
<organism evidence="3 4">
    <name type="scientific">Alcaligenes aquatilis</name>
    <dbReference type="NCBI Taxonomy" id="323284"/>
    <lineage>
        <taxon>Bacteria</taxon>
        <taxon>Pseudomonadati</taxon>
        <taxon>Pseudomonadota</taxon>
        <taxon>Betaproteobacteria</taxon>
        <taxon>Burkholderiales</taxon>
        <taxon>Alcaligenaceae</taxon>
        <taxon>Alcaligenes</taxon>
    </lineage>
</organism>
<dbReference type="SUPFAM" id="SSF56529">
    <property type="entry name" value="FAH"/>
    <property type="match status" value="1"/>
</dbReference>
<feature type="domain" description="Fumarylacetoacetase-like C-terminal" evidence="2">
    <location>
        <begin position="73"/>
        <end position="265"/>
    </location>
</feature>